<dbReference type="EMBL" id="CAJVNV010000208">
    <property type="protein sequence ID" value="CAG8106783.1"/>
    <property type="molecule type" value="Genomic_DNA"/>
</dbReference>
<comment type="caution">
    <text evidence="1">The sequence shown here is derived from an EMBL/GenBank/DDBJ whole genome shotgun (WGS) entry which is preliminary data.</text>
</comment>
<sequence length="160" mass="17978">MEYLRQNTDIPIPRVHSWGLLAENPQHLGPFIIMDYANGTLSSTILKQPDQEDMVLNPNIDNTTLDKIYYPIAYYMFQLSHLSFASIGSISEDDASSALHVAGRPLTYNMDELATVVGYPDDQFPTAPFDRASDYLRSVADQHLIHLCTQRSLTDDAEIA</sequence>
<organism evidence="1 2">
    <name type="scientific">Penicillium nalgiovense</name>
    <dbReference type="NCBI Taxonomy" id="60175"/>
    <lineage>
        <taxon>Eukaryota</taxon>
        <taxon>Fungi</taxon>
        <taxon>Dikarya</taxon>
        <taxon>Ascomycota</taxon>
        <taxon>Pezizomycotina</taxon>
        <taxon>Eurotiomycetes</taxon>
        <taxon>Eurotiomycetidae</taxon>
        <taxon>Eurotiales</taxon>
        <taxon>Aspergillaceae</taxon>
        <taxon>Penicillium</taxon>
    </lineage>
</organism>
<reference evidence="1" key="1">
    <citation type="submission" date="2021-07" db="EMBL/GenBank/DDBJ databases">
        <authorList>
            <person name="Branca A.L. A."/>
        </authorList>
    </citation>
    <scope>NUCLEOTIDE SEQUENCE</scope>
</reference>
<proteinExistence type="predicted"/>
<dbReference type="PANTHER" id="PTHR21310">
    <property type="entry name" value="AMINOGLYCOSIDE PHOSPHOTRANSFERASE-RELATED-RELATED"/>
    <property type="match status" value="1"/>
</dbReference>
<dbReference type="Proteomes" id="UP001153461">
    <property type="component" value="Unassembled WGS sequence"/>
</dbReference>
<name>A0A9W4HP67_PENNA</name>
<dbReference type="PANTHER" id="PTHR21310:SF37">
    <property type="entry name" value="AMINOGLYCOSIDE PHOSPHOTRANSFERASE DOMAIN-CONTAINING PROTEIN"/>
    <property type="match status" value="1"/>
</dbReference>
<evidence type="ECO:0000313" key="2">
    <source>
        <dbReference type="Proteomes" id="UP001153461"/>
    </source>
</evidence>
<evidence type="ECO:0008006" key="3">
    <source>
        <dbReference type="Google" id="ProtNLM"/>
    </source>
</evidence>
<dbReference type="InterPro" id="IPR051678">
    <property type="entry name" value="AGP_Transferase"/>
</dbReference>
<gene>
    <name evidence="1" type="ORF">PNAL_LOCUS4859</name>
</gene>
<accession>A0A9W4HP67</accession>
<dbReference type="OrthoDB" id="10263291at2759"/>
<protein>
    <recommendedName>
        <fullName evidence="3">Aminoglycoside phosphotransferase domain-containing protein</fullName>
    </recommendedName>
</protein>
<evidence type="ECO:0000313" key="1">
    <source>
        <dbReference type="EMBL" id="CAG8106783.1"/>
    </source>
</evidence>
<dbReference type="AlphaFoldDB" id="A0A9W4HP67"/>